<proteinExistence type="predicted"/>
<keyword evidence="2" id="KW-1185">Reference proteome</keyword>
<evidence type="ECO:0000313" key="1">
    <source>
        <dbReference type="EMBL" id="GBN32435.1"/>
    </source>
</evidence>
<gene>
    <name evidence="1" type="ORF">AVEN_265659_1</name>
</gene>
<organism evidence="1 2">
    <name type="scientific">Araneus ventricosus</name>
    <name type="common">Orbweaver spider</name>
    <name type="synonym">Epeira ventricosa</name>
    <dbReference type="NCBI Taxonomy" id="182803"/>
    <lineage>
        <taxon>Eukaryota</taxon>
        <taxon>Metazoa</taxon>
        <taxon>Ecdysozoa</taxon>
        <taxon>Arthropoda</taxon>
        <taxon>Chelicerata</taxon>
        <taxon>Arachnida</taxon>
        <taxon>Araneae</taxon>
        <taxon>Araneomorphae</taxon>
        <taxon>Entelegynae</taxon>
        <taxon>Araneoidea</taxon>
        <taxon>Araneidae</taxon>
        <taxon>Araneus</taxon>
    </lineage>
</organism>
<reference evidence="1 2" key="1">
    <citation type="journal article" date="2019" name="Sci. Rep.">
        <title>Orb-weaving spider Araneus ventricosus genome elucidates the spidroin gene catalogue.</title>
        <authorList>
            <person name="Kono N."/>
            <person name="Nakamura H."/>
            <person name="Ohtoshi R."/>
            <person name="Moran D.A.P."/>
            <person name="Shinohara A."/>
            <person name="Yoshida Y."/>
            <person name="Fujiwara M."/>
            <person name="Mori M."/>
            <person name="Tomita M."/>
            <person name="Arakawa K."/>
        </authorList>
    </citation>
    <scope>NUCLEOTIDE SEQUENCE [LARGE SCALE GENOMIC DNA]</scope>
</reference>
<evidence type="ECO:0000313" key="2">
    <source>
        <dbReference type="Proteomes" id="UP000499080"/>
    </source>
</evidence>
<dbReference type="AlphaFoldDB" id="A0A4Y2MZD9"/>
<dbReference type="EMBL" id="BGPR01008238">
    <property type="protein sequence ID" value="GBN32435.1"/>
    <property type="molecule type" value="Genomic_DNA"/>
</dbReference>
<dbReference type="OrthoDB" id="2505440at2759"/>
<protein>
    <submittedName>
        <fullName evidence="1">Uncharacterized protein</fullName>
    </submittedName>
</protein>
<name>A0A4Y2MZD9_ARAVE</name>
<accession>A0A4Y2MZD9</accession>
<dbReference type="Proteomes" id="UP000499080">
    <property type="component" value="Unassembled WGS sequence"/>
</dbReference>
<comment type="caution">
    <text evidence="1">The sequence shown here is derived from an EMBL/GenBank/DDBJ whole genome shotgun (WGS) entry which is preliminary data.</text>
</comment>
<sequence length="116" mass="12962">MKKATAASSTFVKKVLFEVAESRVKAEDSTLNHHFYVSGDNYIAVSDIGDSMSIHHRKFRKNSSEHLFSTKKGVSFSPAALAKEMDNLPLPSKSGKAVIVRDSYLYQLNGYRIHLL</sequence>